<name>A0A1H6F1U7_9ACTN</name>
<dbReference type="RefSeq" id="WP_103964991.1">
    <property type="nucleotide sequence ID" value="NZ_FNVT01000059.1"/>
</dbReference>
<dbReference type="Proteomes" id="UP000236732">
    <property type="component" value="Unassembled WGS sequence"/>
</dbReference>
<reference evidence="2 3" key="1">
    <citation type="submission" date="2016-10" db="EMBL/GenBank/DDBJ databases">
        <authorList>
            <person name="de Groot N.N."/>
        </authorList>
    </citation>
    <scope>NUCLEOTIDE SEQUENCE [LARGE SCALE GENOMIC DNA]</scope>
    <source>
        <strain evidence="2 3">CGMCC 4.7037</strain>
    </source>
</reference>
<feature type="compositionally biased region" description="Polar residues" evidence="1">
    <location>
        <begin position="86"/>
        <end position="95"/>
    </location>
</feature>
<organism evidence="2 3">
    <name type="scientific">Nonomuraea solani</name>
    <dbReference type="NCBI Taxonomy" id="1144553"/>
    <lineage>
        <taxon>Bacteria</taxon>
        <taxon>Bacillati</taxon>
        <taxon>Actinomycetota</taxon>
        <taxon>Actinomycetes</taxon>
        <taxon>Streptosporangiales</taxon>
        <taxon>Streptosporangiaceae</taxon>
        <taxon>Nonomuraea</taxon>
    </lineage>
</organism>
<proteinExistence type="predicted"/>
<keyword evidence="3" id="KW-1185">Reference proteome</keyword>
<evidence type="ECO:0000313" key="3">
    <source>
        <dbReference type="Proteomes" id="UP000236732"/>
    </source>
</evidence>
<protein>
    <submittedName>
        <fullName evidence="2">Uncharacterized protein</fullName>
    </submittedName>
</protein>
<accession>A0A1H6F1U7</accession>
<evidence type="ECO:0000313" key="2">
    <source>
        <dbReference type="EMBL" id="SEH04100.1"/>
    </source>
</evidence>
<evidence type="ECO:0000256" key="1">
    <source>
        <dbReference type="SAM" id="MobiDB-lite"/>
    </source>
</evidence>
<dbReference type="EMBL" id="FNVT01000059">
    <property type="protein sequence ID" value="SEH04100.1"/>
    <property type="molecule type" value="Genomic_DNA"/>
</dbReference>
<gene>
    <name evidence="2" type="ORF">SAMN05444920_1594</name>
</gene>
<feature type="region of interest" description="Disordered" evidence="1">
    <location>
        <begin position="61"/>
        <end position="95"/>
    </location>
</feature>
<dbReference type="AlphaFoldDB" id="A0A1H6F1U7"/>
<dbReference type="OrthoDB" id="2510110at2"/>
<sequence length="95" mass="9875">MIVAALAVAGCGSATRTEAPSGDSQQKQRKLVVWDWKSGEPAAAAYIAKAKAGFANGFVHRPDTRAAEGPHIRPERAGRHLLGVTGHSSATRSVG</sequence>
<feature type="compositionally biased region" description="Basic and acidic residues" evidence="1">
    <location>
        <begin position="61"/>
        <end position="78"/>
    </location>
</feature>